<dbReference type="PANTHER" id="PTHR13483:SF11">
    <property type="entry name" value="ZINC FINGER HIT DOMAIN-CONTAINING PROTEIN 3"/>
    <property type="match status" value="1"/>
</dbReference>
<evidence type="ECO:0000256" key="3">
    <source>
        <dbReference type="ARBA" id="ARBA00022833"/>
    </source>
</evidence>
<dbReference type="SUPFAM" id="SSF144232">
    <property type="entry name" value="HIT/MYND zinc finger-like"/>
    <property type="match status" value="1"/>
</dbReference>
<evidence type="ECO:0000256" key="4">
    <source>
        <dbReference type="PROSITE-ProRule" id="PRU00453"/>
    </source>
</evidence>
<accession>A0ABD3NZB6</accession>
<dbReference type="Gene3D" id="3.30.60.190">
    <property type="match status" value="1"/>
</dbReference>
<dbReference type="AlphaFoldDB" id="A0ABD3NZB6"/>
<evidence type="ECO:0000313" key="8">
    <source>
        <dbReference type="Proteomes" id="UP001530400"/>
    </source>
</evidence>
<feature type="region of interest" description="Disordered" evidence="5">
    <location>
        <begin position="99"/>
        <end position="124"/>
    </location>
</feature>
<proteinExistence type="predicted"/>
<keyword evidence="1" id="KW-0479">Metal-binding</keyword>
<dbReference type="Proteomes" id="UP001530400">
    <property type="component" value="Unassembled WGS sequence"/>
</dbReference>
<evidence type="ECO:0000256" key="5">
    <source>
        <dbReference type="SAM" id="MobiDB-lite"/>
    </source>
</evidence>
<reference evidence="7 8" key="1">
    <citation type="submission" date="2024-10" db="EMBL/GenBank/DDBJ databases">
        <title>Updated reference genomes for cyclostephanoid diatoms.</title>
        <authorList>
            <person name="Roberts W.R."/>
            <person name="Alverson A.J."/>
        </authorList>
    </citation>
    <scope>NUCLEOTIDE SEQUENCE [LARGE SCALE GENOMIC DNA]</scope>
    <source>
        <strain evidence="7 8">AJA010-31</strain>
    </source>
</reference>
<keyword evidence="8" id="KW-1185">Reference proteome</keyword>
<sequence>MRTKNKGRSRRKTAACTNKKPSSTSVTCAVCGVGDGKYKCPKCRAPFCCVQCSKDHKTNQCPATVGSNNPSPAATSHPTDAVTKESQYVPSTILKSTKIVRKRKREKEEEDSDDEEPGFTITPEMKKRLEQSAWLRKELKDGGLRYLIGMIDAASDDEEEDCNKKRSNKKGSKYEGVTPRVLALARSKCSHPKFASFVDQMLSTAGVLQPVEGVDNEGQLSLVNVPRSCRSQTDDGRDSTVCSSDEESSGSDDSSSSDSDDDGE</sequence>
<dbReference type="InterPro" id="IPR007529">
    <property type="entry name" value="Znf_HIT"/>
</dbReference>
<feature type="region of interest" description="Disordered" evidence="5">
    <location>
        <begin position="62"/>
        <end position="87"/>
    </location>
</feature>
<keyword evidence="3" id="KW-0862">Zinc</keyword>
<keyword evidence="2 4" id="KW-0863">Zinc-finger</keyword>
<dbReference type="InterPro" id="IPR051639">
    <property type="entry name" value="BCD1"/>
</dbReference>
<dbReference type="GO" id="GO:0008270">
    <property type="term" value="F:zinc ion binding"/>
    <property type="evidence" value="ECO:0007669"/>
    <property type="project" value="UniProtKB-UniRule"/>
</dbReference>
<dbReference type="PROSITE" id="PS51083">
    <property type="entry name" value="ZF_HIT"/>
    <property type="match status" value="1"/>
</dbReference>
<feature type="region of interest" description="Disordered" evidence="5">
    <location>
        <begin position="225"/>
        <end position="264"/>
    </location>
</feature>
<gene>
    <name evidence="7" type="ORF">ACHAWO_007335</name>
</gene>
<dbReference type="EMBL" id="JALLPJ020000888">
    <property type="protein sequence ID" value="KAL3780511.1"/>
    <property type="molecule type" value="Genomic_DNA"/>
</dbReference>
<dbReference type="CDD" id="cd23024">
    <property type="entry name" value="zf-HIT_ZNHIT2-3"/>
    <property type="match status" value="1"/>
</dbReference>
<feature type="compositionally biased region" description="Polar residues" evidence="5">
    <location>
        <begin position="15"/>
        <end position="24"/>
    </location>
</feature>
<dbReference type="Pfam" id="PF04438">
    <property type="entry name" value="zf-HIT"/>
    <property type="match status" value="1"/>
</dbReference>
<feature type="region of interest" description="Disordered" evidence="5">
    <location>
        <begin position="156"/>
        <end position="177"/>
    </location>
</feature>
<feature type="region of interest" description="Disordered" evidence="5">
    <location>
        <begin position="1"/>
        <end position="24"/>
    </location>
</feature>
<evidence type="ECO:0000313" key="7">
    <source>
        <dbReference type="EMBL" id="KAL3780511.1"/>
    </source>
</evidence>
<feature type="compositionally biased region" description="Basic residues" evidence="5">
    <location>
        <begin position="1"/>
        <end position="13"/>
    </location>
</feature>
<evidence type="ECO:0000256" key="2">
    <source>
        <dbReference type="ARBA" id="ARBA00022771"/>
    </source>
</evidence>
<comment type="caution">
    <text evidence="7">The sequence shown here is derived from an EMBL/GenBank/DDBJ whole genome shotgun (WGS) entry which is preliminary data.</text>
</comment>
<evidence type="ECO:0000259" key="6">
    <source>
        <dbReference type="PROSITE" id="PS51083"/>
    </source>
</evidence>
<feature type="compositionally biased region" description="Acidic residues" evidence="5">
    <location>
        <begin position="108"/>
        <end position="117"/>
    </location>
</feature>
<evidence type="ECO:0000256" key="1">
    <source>
        <dbReference type="ARBA" id="ARBA00022723"/>
    </source>
</evidence>
<dbReference type="PANTHER" id="PTHR13483">
    <property type="entry name" value="BOX C_D SNORNA PROTEIN 1-RELATED"/>
    <property type="match status" value="1"/>
</dbReference>
<name>A0ABD3NZB6_9STRA</name>
<organism evidence="7 8">
    <name type="scientific">Cyclotella atomus</name>
    <dbReference type="NCBI Taxonomy" id="382360"/>
    <lineage>
        <taxon>Eukaryota</taxon>
        <taxon>Sar</taxon>
        <taxon>Stramenopiles</taxon>
        <taxon>Ochrophyta</taxon>
        <taxon>Bacillariophyta</taxon>
        <taxon>Coscinodiscophyceae</taxon>
        <taxon>Thalassiosirophycidae</taxon>
        <taxon>Stephanodiscales</taxon>
        <taxon>Stephanodiscaceae</taxon>
        <taxon>Cyclotella</taxon>
    </lineage>
</organism>
<feature type="domain" description="HIT-type" evidence="6">
    <location>
        <begin position="28"/>
        <end position="61"/>
    </location>
</feature>
<protein>
    <recommendedName>
        <fullName evidence="6">HIT-type domain-containing protein</fullName>
    </recommendedName>
</protein>